<dbReference type="FunFam" id="3.40.50.620:FF:000060">
    <property type="entry name" value="Leucine--tRNA ligase"/>
    <property type="match status" value="1"/>
</dbReference>
<dbReference type="RefSeq" id="WP_091389296.1">
    <property type="nucleotide sequence ID" value="NZ_FNUJ01000004.1"/>
</dbReference>
<dbReference type="InterPro" id="IPR013155">
    <property type="entry name" value="M/V/L/I-tRNA-synth_anticd-bd"/>
</dbReference>
<dbReference type="InterPro" id="IPR009008">
    <property type="entry name" value="Val/Leu/Ile-tRNA-synth_edit"/>
</dbReference>
<accession>A0A1H5QPZ3</accession>
<keyword evidence="2 9" id="KW-0963">Cytoplasm</keyword>
<dbReference type="NCBIfam" id="TIGR00396">
    <property type="entry name" value="leuS_bact"/>
    <property type="match status" value="1"/>
</dbReference>
<name>A0A1H5QPZ3_9PSEU</name>
<dbReference type="InterPro" id="IPR009080">
    <property type="entry name" value="tRNAsynth_Ia_anticodon-bd"/>
</dbReference>
<keyword evidence="5 9" id="KW-0067">ATP-binding</keyword>
<dbReference type="FunFam" id="1.10.730.10:FF:000011">
    <property type="entry name" value="Leucine--tRNA ligase chloroplastic/mitochondrial"/>
    <property type="match status" value="1"/>
</dbReference>
<dbReference type="Gene3D" id="3.40.50.620">
    <property type="entry name" value="HUPs"/>
    <property type="match status" value="3"/>
</dbReference>
<dbReference type="FunFam" id="3.40.50.620:FF:000056">
    <property type="entry name" value="Leucine--tRNA ligase"/>
    <property type="match status" value="1"/>
</dbReference>
<dbReference type="GO" id="GO:0005524">
    <property type="term" value="F:ATP binding"/>
    <property type="evidence" value="ECO:0007669"/>
    <property type="project" value="UniProtKB-UniRule"/>
</dbReference>
<comment type="similarity">
    <text evidence="1 9 10">Belongs to the class-I aminoacyl-tRNA synthetase family.</text>
</comment>
<dbReference type="PRINTS" id="PR00985">
    <property type="entry name" value="TRNASYNTHLEU"/>
</dbReference>
<dbReference type="GO" id="GO:0006429">
    <property type="term" value="P:leucyl-tRNA aminoacylation"/>
    <property type="evidence" value="ECO:0007669"/>
    <property type="project" value="UniProtKB-UniRule"/>
</dbReference>
<dbReference type="HAMAP" id="MF_00049_B">
    <property type="entry name" value="Leu_tRNA_synth_B"/>
    <property type="match status" value="1"/>
</dbReference>
<evidence type="ECO:0000256" key="8">
    <source>
        <dbReference type="ARBA" id="ARBA00047469"/>
    </source>
</evidence>
<dbReference type="InterPro" id="IPR025709">
    <property type="entry name" value="Leu_tRNA-synth_edit"/>
</dbReference>
<dbReference type="FunFam" id="3.40.50.620:FF:000087">
    <property type="entry name" value="Leucine--tRNA ligase"/>
    <property type="match status" value="1"/>
</dbReference>
<dbReference type="SUPFAM" id="SSF52374">
    <property type="entry name" value="Nucleotidylyl transferase"/>
    <property type="match status" value="1"/>
</dbReference>
<dbReference type="GO" id="GO:0005829">
    <property type="term" value="C:cytosol"/>
    <property type="evidence" value="ECO:0007669"/>
    <property type="project" value="TreeGrafter"/>
</dbReference>
<evidence type="ECO:0000256" key="10">
    <source>
        <dbReference type="RuleBase" id="RU363039"/>
    </source>
</evidence>
<dbReference type="Pfam" id="PF09334">
    <property type="entry name" value="tRNA-synt_1g"/>
    <property type="match status" value="1"/>
</dbReference>
<dbReference type="InterPro" id="IPR015413">
    <property type="entry name" value="Methionyl/Leucyl_tRNA_Synth"/>
</dbReference>
<evidence type="ECO:0000313" key="14">
    <source>
        <dbReference type="EMBL" id="SEF28129.1"/>
    </source>
</evidence>
<comment type="caution">
    <text evidence="9">Lacks conserved residue(s) required for the propagation of feature annotation.</text>
</comment>
<dbReference type="Proteomes" id="UP000198878">
    <property type="component" value="Unassembled WGS sequence"/>
</dbReference>
<comment type="subcellular location">
    <subcellularLocation>
        <location evidence="9">Cytoplasm</location>
    </subcellularLocation>
</comment>
<gene>
    <name evidence="9" type="primary">leuS</name>
    <name evidence="14" type="ORF">SAMN05421837_10425</name>
</gene>
<keyword evidence="6 9" id="KW-0648">Protein biosynthesis</keyword>
<dbReference type="EMBL" id="FNUJ01000004">
    <property type="protein sequence ID" value="SEF28129.1"/>
    <property type="molecule type" value="Genomic_DNA"/>
</dbReference>
<evidence type="ECO:0000259" key="12">
    <source>
        <dbReference type="Pfam" id="PF09334"/>
    </source>
</evidence>
<evidence type="ECO:0000256" key="7">
    <source>
        <dbReference type="ARBA" id="ARBA00023146"/>
    </source>
</evidence>
<evidence type="ECO:0000256" key="5">
    <source>
        <dbReference type="ARBA" id="ARBA00022840"/>
    </source>
</evidence>
<keyword evidence="7 9" id="KW-0030">Aminoacyl-tRNA synthetase</keyword>
<evidence type="ECO:0000256" key="9">
    <source>
        <dbReference type="HAMAP-Rule" id="MF_00049"/>
    </source>
</evidence>
<dbReference type="AlphaFoldDB" id="A0A1H5QPZ3"/>
<dbReference type="GO" id="GO:0002161">
    <property type="term" value="F:aminoacyl-tRNA deacylase activity"/>
    <property type="evidence" value="ECO:0007669"/>
    <property type="project" value="InterPro"/>
</dbReference>
<dbReference type="GO" id="GO:0004823">
    <property type="term" value="F:leucine-tRNA ligase activity"/>
    <property type="evidence" value="ECO:0007669"/>
    <property type="project" value="UniProtKB-UniRule"/>
</dbReference>
<proteinExistence type="inferred from homology"/>
<feature type="domain" description="Methionyl/Valyl/Leucyl/Isoleucyl-tRNA synthetase anticodon-binding" evidence="11">
    <location>
        <begin position="795"/>
        <end position="909"/>
    </location>
</feature>
<feature type="domain" description="Methionyl/Leucyl tRNA synthetase" evidence="12">
    <location>
        <begin position="61"/>
        <end position="165"/>
    </location>
</feature>
<feature type="short sequence motif" description="'KMSKS' region" evidence="9">
    <location>
        <begin position="715"/>
        <end position="719"/>
    </location>
</feature>
<organism evidence="14 15">
    <name type="scientific">Amycolatopsis pretoriensis</name>
    <dbReference type="NCBI Taxonomy" id="218821"/>
    <lineage>
        <taxon>Bacteria</taxon>
        <taxon>Bacillati</taxon>
        <taxon>Actinomycetota</taxon>
        <taxon>Actinomycetes</taxon>
        <taxon>Pseudonocardiales</taxon>
        <taxon>Pseudonocardiaceae</taxon>
        <taxon>Amycolatopsis</taxon>
    </lineage>
</organism>
<dbReference type="SUPFAM" id="SSF50677">
    <property type="entry name" value="ValRS/IleRS/LeuRS editing domain"/>
    <property type="match status" value="1"/>
</dbReference>
<dbReference type="CDD" id="cd07958">
    <property type="entry name" value="Anticodon_Ia_Leu_BEm"/>
    <property type="match status" value="1"/>
</dbReference>
<dbReference type="STRING" id="218821.SAMN05421837_10425"/>
<sequence>MTEATGTDVPAHRYTAALAGQIEQRWQDHWADQGTFHAPNPVGPLAVEGQPVPSDKLFVQDMFPYPSGSGLHVGHPLGFISTDVFARYHRMIGRNVLHTMGFDAFGLPAEQYAVQTGQHPRKTTEENIRTYLRQIRRLGLGHDERRRISTIDPEYYRWTQWIFLRIFNSWYDTDAGKARPIAELEAAFADGSRAVPGGKDWASLSAAERKTVIDDHRLVYISEAPVNWCPGLGTVLSNEEVTADGRSERGNFPVFRRNLRQWMMRITAYADRLVDDLDLLDWPEKVKSMQRNWIGRSHGARVTFKSGDDGIEVFTTRPDTLFGATYMVLAPEHPLVDKLTTSAWPADVDSRWTGGAATPAEAIKEYRVAASRKSELDRQENKEKTGVFTGAYATNPVNDKQIPIFVADYVLMGYGTGAIMAVPGQDVRDWEFAEKFGLDIVRTVQPSEGFDGKAFTGDGPAINSGFLDGMDVAEAKKTIIDWLAEKGAGTGTVQYKLRDWLFSRQRYWGEPFPVVYDEAGEVHAVPESMLPIELPEVADYSPVTFDPEDRDSMPSSPLARATDWVEVELDLGDGVKKYRRDINTMPNWAGSCWYQLRYLDPTNSETFCAPENEQYWMGPRPGEYGADDTGGVDLYVGGVEHAVLHLLYSRFWHKVLFDLGHVTSKEPYRKLFNQGYIEAYAYTDARGVYVPAEQVVERDGKYFFNDEEVTQEYGKMGKSLKNVVTPDEMAENYGADTFRFYEMAMGPLAMSRPWATKDVVGAHRFLQRLWRLVVDETSGELRVSTEDASEADRKALHRTISGVREDYAEMRFNTAGAKLIELNNHVTKVYGAAASTPRELAEPLVLMLAPLAPHLAEELWHRLGHADSLVQGPFPVVDEKYLVEDSVEYPIQVNGKVRSRVTVSASASSDEVQAAALADEKVAAMVGGGSPRKVIVVPGRLVNIVL</sequence>
<dbReference type="Gene3D" id="1.10.730.10">
    <property type="entry name" value="Isoleucyl-tRNA Synthetase, Domain 1"/>
    <property type="match status" value="2"/>
</dbReference>
<evidence type="ECO:0000256" key="6">
    <source>
        <dbReference type="ARBA" id="ARBA00022917"/>
    </source>
</evidence>
<dbReference type="FunFam" id="3.90.740.10:FF:000017">
    <property type="entry name" value="Leucine--tRNA ligase"/>
    <property type="match status" value="1"/>
</dbReference>
<dbReference type="EC" id="6.1.1.4" evidence="9"/>
<feature type="domain" description="Leucyl-tRNA synthetase editing" evidence="13">
    <location>
        <begin position="291"/>
        <end position="483"/>
    </location>
</feature>
<comment type="catalytic activity">
    <reaction evidence="8 9">
        <text>tRNA(Leu) + L-leucine + ATP = L-leucyl-tRNA(Leu) + AMP + diphosphate</text>
        <dbReference type="Rhea" id="RHEA:11688"/>
        <dbReference type="Rhea" id="RHEA-COMP:9613"/>
        <dbReference type="Rhea" id="RHEA-COMP:9622"/>
        <dbReference type="ChEBI" id="CHEBI:30616"/>
        <dbReference type="ChEBI" id="CHEBI:33019"/>
        <dbReference type="ChEBI" id="CHEBI:57427"/>
        <dbReference type="ChEBI" id="CHEBI:78442"/>
        <dbReference type="ChEBI" id="CHEBI:78494"/>
        <dbReference type="ChEBI" id="CHEBI:456215"/>
        <dbReference type="EC" id="6.1.1.4"/>
    </reaction>
</comment>
<dbReference type="Pfam" id="PF13603">
    <property type="entry name" value="tRNA-synt_1_2"/>
    <property type="match status" value="1"/>
</dbReference>
<evidence type="ECO:0000256" key="1">
    <source>
        <dbReference type="ARBA" id="ARBA00005594"/>
    </source>
</evidence>
<dbReference type="PANTHER" id="PTHR43740:SF2">
    <property type="entry name" value="LEUCINE--TRNA LIGASE, MITOCHONDRIAL"/>
    <property type="match status" value="1"/>
</dbReference>
<evidence type="ECO:0000259" key="13">
    <source>
        <dbReference type="Pfam" id="PF13603"/>
    </source>
</evidence>
<dbReference type="SUPFAM" id="SSF47323">
    <property type="entry name" value="Anticodon-binding domain of a subclass of class I aminoacyl-tRNA synthetases"/>
    <property type="match status" value="1"/>
</dbReference>
<keyword evidence="15" id="KW-1185">Reference proteome</keyword>
<dbReference type="PANTHER" id="PTHR43740">
    <property type="entry name" value="LEUCYL-TRNA SYNTHETASE"/>
    <property type="match status" value="1"/>
</dbReference>
<keyword evidence="3 9" id="KW-0436">Ligase</keyword>
<evidence type="ECO:0000256" key="2">
    <source>
        <dbReference type="ARBA" id="ARBA00022490"/>
    </source>
</evidence>
<reference evidence="15" key="1">
    <citation type="submission" date="2016-10" db="EMBL/GenBank/DDBJ databases">
        <authorList>
            <person name="Varghese N."/>
            <person name="Submissions S."/>
        </authorList>
    </citation>
    <scope>NUCLEOTIDE SEQUENCE [LARGE SCALE GENOMIC DNA]</scope>
    <source>
        <strain evidence="15">DSM 44654</strain>
    </source>
</reference>
<feature type="binding site" evidence="9">
    <location>
        <position position="718"/>
    </location>
    <ligand>
        <name>ATP</name>
        <dbReference type="ChEBI" id="CHEBI:30616"/>
    </ligand>
</feature>
<dbReference type="InterPro" id="IPR002302">
    <property type="entry name" value="Leu-tRNA-ligase"/>
</dbReference>
<evidence type="ECO:0000256" key="3">
    <source>
        <dbReference type="ARBA" id="ARBA00022598"/>
    </source>
</evidence>
<evidence type="ECO:0000259" key="11">
    <source>
        <dbReference type="Pfam" id="PF08264"/>
    </source>
</evidence>
<evidence type="ECO:0000313" key="15">
    <source>
        <dbReference type="Proteomes" id="UP000198878"/>
    </source>
</evidence>
<dbReference type="Pfam" id="PF08264">
    <property type="entry name" value="Anticodon_1"/>
    <property type="match status" value="1"/>
</dbReference>
<protein>
    <recommendedName>
        <fullName evidence="9">Leucine--tRNA ligase</fullName>
        <ecNumber evidence="9">6.1.1.4</ecNumber>
    </recommendedName>
    <alternativeName>
        <fullName evidence="9">Leucyl-tRNA synthetase</fullName>
        <shortName evidence="9">LeuRS</shortName>
    </alternativeName>
</protein>
<dbReference type="InterPro" id="IPR014729">
    <property type="entry name" value="Rossmann-like_a/b/a_fold"/>
</dbReference>
<evidence type="ECO:0000256" key="4">
    <source>
        <dbReference type="ARBA" id="ARBA00022741"/>
    </source>
</evidence>
<keyword evidence="4 9" id="KW-0547">Nucleotide-binding</keyword>